<dbReference type="PROSITE" id="PS51553">
    <property type="entry name" value="GMPS_ATP_PPASE"/>
    <property type="match status" value="1"/>
</dbReference>
<evidence type="ECO:0000313" key="14">
    <source>
        <dbReference type="Proteomes" id="UP000192578"/>
    </source>
</evidence>
<dbReference type="InterPro" id="IPR029062">
    <property type="entry name" value="Class_I_gatase-like"/>
</dbReference>
<dbReference type="PANTHER" id="PTHR11922">
    <property type="entry name" value="GMP SYNTHASE-RELATED"/>
    <property type="match status" value="1"/>
</dbReference>
<dbReference type="Pfam" id="PF00117">
    <property type="entry name" value="GATase"/>
    <property type="match status" value="1"/>
</dbReference>
<keyword evidence="6 11" id="KW-0332">GMP biosynthesis</keyword>
<evidence type="ECO:0000256" key="8">
    <source>
        <dbReference type="ARBA" id="ARBA00022840"/>
    </source>
</evidence>
<dbReference type="InterPro" id="IPR017926">
    <property type="entry name" value="GATASE"/>
</dbReference>
<name>A0A1W0WU77_HYPEX</name>
<dbReference type="GO" id="GO:0003921">
    <property type="term" value="F:GMP synthase activity"/>
    <property type="evidence" value="ECO:0007669"/>
    <property type="project" value="InterPro"/>
</dbReference>
<keyword evidence="7 11" id="KW-0658">Purine biosynthesis</keyword>
<keyword evidence="9" id="KW-0315">Glutamine amidotransferase</keyword>
<dbReference type="SUPFAM" id="SSF54810">
    <property type="entry name" value="GMP synthetase C-terminal dimerisation domain"/>
    <property type="match status" value="2"/>
</dbReference>
<dbReference type="NCBIfam" id="TIGR00888">
    <property type="entry name" value="guaA_Nterm"/>
    <property type="match status" value="1"/>
</dbReference>
<sequence length="745" mass="82438">MVEEVWQVMNIFSSKSRASATVGVQPVGSAASSTMVGSSRTDLLESSLGGYTSVPPPVLLANGNGVAAPHADLDKVAILDAGSQFGKVIDRRVRELNVYTEMLPLETPLAVLLERGFKAIIISGGPASVFAEDALVYDPALFQSPIPVLGLCYGFQLMNTAYGGMVGKTARRNDGQTKIEVDQNSLLFKKMDTIQEVLLSHGDSVTIVPNNLTVIAKYNDLVVGIANVEQKKYGVQFHPEVDLTVNGMQIFRNFLFEIAGLRANFLMANREQECLNYIRSHVKSKTVLLLASGGVDSTVCAALLRKVCSPDQLIILHIDNGFMRKNESLQVVESLKKIGLKVIHRDFSDRFRYARRRRPEEEDGADYVSVVSPTLMETVDPEEKRKIIGDTFMEVANVVLKEDLKLELNDVLLCQGTLRPDLIESSSKMASQHSEAIKTHHNDTNFVRQLRARGLVIEPLTDFHKDEVRRLGLDLGLPAELVNRHPFPGPGLAVRVICANEPYKAKDYDRTVILLRIICSFSSPTWHLSVLHENVRNTLTLEEVDFLKRATKEYVIAGHVLPIRSVGVQGDGRSFKHVAALSTDSRPIPWPVLSRLAEIIPRICQSISRVAYAFGPVVKHEIEFITETTLVPFHVVSKIQDVDAIAQKVLWDSGSYLSVAQMPVILIPVVFDEDTVDPAFPGRKHSVVLRPFISNDFMTGIAALPGKHIPEEVILKMVTEIQKVGGISRVLYDLTCKPPGTTEWE</sequence>
<dbReference type="Gene3D" id="3.40.50.620">
    <property type="entry name" value="HUPs"/>
    <property type="match status" value="1"/>
</dbReference>
<keyword evidence="14" id="KW-1185">Reference proteome</keyword>
<evidence type="ECO:0000313" key="13">
    <source>
        <dbReference type="EMBL" id="OQV18758.1"/>
    </source>
</evidence>
<dbReference type="InterPro" id="IPR014729">
    <property type="entry name" value="Rossmann-like_a/b/a_fold"/>
</dbReference>
<feature type="binding site" evidence="11">
    <location>
        <begin position="292"/>
        <end position="298"/>
    </location>
    <ligand>
        <name>ATP</name>
        <dbReference type="ChEBI" id="CHEBI:30616"/>
    </ligand>
</feature>
<evidence type="ECO:0000256" key="3">
    <source>
        <dbReference type="ARBA" id="ARBA00012746"/>
    </source>
</evidence>
<dbReference type="InterPro" id="IPR004739">
    <property type="entry name" value="GMP_synth_GATase"/>
</dbReference>
<dbReference type="InterPro" id="IPR025777">
    <property type="entry name" value="GMPS_ATP_PPase_dom"/>
</dbReference>
<dbReference type="PRINTS" id="PR00096">
    <property type="entry name" value="GATASE"/>
</dbReference>
<gene>
    <name evidence="13" type="ORF">BV898_07195</name>
</gene>
<evidence type="ECO:0000256" key="6">
    <source>
        <dbReference type="ARBA" id="ARBA00022749"/>
    </source>
</evidence>
<feature type="domain" description="GMPS ATP-PPase" evidence="12">
    <location>
        <begin position="265"/>
        <end position="484"/>
    </location>
</feature>
<dbReference type="EMBL" id="MTYJ01000046">
    <property type="protein sequence ID" value="OQV18758.1"/>
    <property type="molecule type" value="Genomic_DNA"/>
</dbReference>
<keyword evidence="5 11" id="KW-0547">Nucleotide-binding</keyword>
<comment type="pathway">
    <text evidence="1">Purine metabolism; GMP biosynthesis; GMP from XMP (L-Gln route): step 1/1.</text>
</comment>
<dbReference type="EC" id="6.3.5.2" evidence="3"/>
<evidence type="ECO:0000259" key="12">
    <source>
        <dbReference type="PROSITE" id="PS51553"/>
    </source>
</evidence>
<dbReference type="CDD" id="cd01742">
    <property type="entry name" value="GATase1_GMP_Synthase"/>
    <property type="match status" value="1"/>
</dbReference>
<proteinExistence type="predicted"/>
<dbReference type="CDD" id="cd01997">
    <property type="entry name" value="GMP_synthase_C"/>
    <property type="match status" value="1"/>
</dbReference>
<dbReference type="GO" id="GO:0005829">
    <property type="term" value="C:cytosol"/>
    <property type="evidence" value="ECO:0007669"/>
    <property type="project" value="TreeGrafter"/>
</dbReference>
<comment type="caution">
    <text evidence="13">The sequence shown here is derived from an EMBL/GenBank/DDBJ whole genome shotgun (WGS) entry which is preliminary data.</text>
</comment>
<dbReference type="FunFam" id="3.30.300.10:FF:000008">
    <property type="entry name" value="GMP synthase [glutamine-hydrolyzing]"/>
    <property type="match status" value="1"/>
</dbReference>
<evidence type="ECO:0000256" key="2">
    <source>
        <dbReference type="ARBA" id="ARBA00011738"/>
    </source>
</evidence>
<evidence type="ECO:0000256" key="9">
    <source>
        <dbReference type="ARBA" id="ARBA00022962"/>
    </source>
</evidence>
<accession>A0A1W0WU77</accession>
<dbReference type="GO" id="GO:0005524">
    <property type="term" value="F:ATP binding"/>
    <property type="evidence" value="ECO:0007669"/>
    <property type="project" value="UniProtKB-UniRule"/>
</dbReference>
<dbReference type="PROSITE" id="PS51273">
    <property type="entry name" value="GATASE_TYPE_1"/>
    <property type="match status" value="1"/>
</dbReference>
<dbReference type="Proteomes" id="UP000192578">
    <property type="component" value="Unassembled WGS sequence"/>
</dbReference>
<evidence type="ECO:0000256" key="4">
    <source>
        <dbReference type="ARBA" id="ARBA00022598"/>
    </source>
</evidence>
<evidence type="ECO:0000256" key="10">
    <source>
        <dbReference type="ARBA" id="ARBA00031356"/>
    </source>
</evidence>
<evidence type="ECO:0000256" key="11">
    <source>
        <dbReference type="PROSITE-ProRule" id="PRU00886"/>
    </source>
</evidence>
<protein>
    <recommendedName>
        <fullName evidence="3">GMP synthase (glutamine-hydrolyzing)</fullName>
        <ecNumber evidence="3">6.3.5.2</ecNumber>
    </recommendedName>
    <alternativeName>
        <fullName evidence="10">Glutamine amidotransferase</fullName>
    </alternativeName>
</protein>
<dbReference type="PANTHER" id="PTHR11922:SF2">
    <property type="entry name" value="GMP SYNTHASE [GLUTAMINE-HYDROLYZING]"/>
    <property type="match status" value="1"/>
</dbReference>
<evidence type="ECO:0000256" key="5">
    <source>
        <dbReference type="ARBA" id="ARBA00022741"/>
    </source>
</evidence>
<dbReference type="Gene3D" id="3.30.300.10">
    <property type="match status" value="2"/>
</dbReference>
<dbReference type="SUPFAM" id="SSF52317">
    <property type="entry name" value="Class I glutamine amidotransferase-like"/>
    <property type="match status" value="1"/>
</dbReference>
<dbReference type="FunFam" id="3.40.50.620:FF:000044">
    <property type="entry name" value="GMP synthase [glutamine-hydrolyzing]"/>
    <property type="match status" value="1"/>
</dbReference>
<keyword evidence="8 11" id="KW-0067">ATP-binding</keyword>
<dbReference type="AlphaFoldDB" id="A0A1W0WU77"/>
<comment type="subunit">
    <text evidence="2">Homodimer.</text>
</comment>
<dbReference type="SUPFAM" id="SSF52402">
    <property type="entry name" value="Adenine nucleotide alpha hydrolases-like"/>
    <property type="match status" value="1"/>
</dbReference>
<dbReference type="InterPro" id="IPR001674">
    <property type="entry name" value="GMP_synth_C"/>
</dbReference>
<evidence type="ECO:0000256" key="7">
    <source>
        <dbReference type="ARBA" id="ARBA00022755"/>
    </source>
</evidence>
<dbReference type="UniPathway" id="UPA00189">
    <property type="reaction ID" value="UER00296"/>
</dbReference>
<dbReference type="OrthoDB" id="1724632at2759"/>
<dbReference type="Pfam" id="PF00958">
    <property type="entry name" value="GMP_synt_C"/>
    <property type="match status" value="1"/>
</dbReference>
<keyword evidence="4" id="KW-0436">Ligase</keyword>
<dbReference type="Gene3D" id="3.40.50.880">
    <property type="match status" value="1"/>
</dbReference>
<reference evidence="14" key="1">
    <citation type="submission" date="2017-01" db="EMBL/GenBank/DDBJ databases">
        <title>Comparative genomics of anhydrobiosis in the tardigrade Hypsibius dujardini.</title>
        <authorList>
            <person name="Yoshida Y."/>
            <person name="Koutsovoulos G."/>
            <person name="Laetsch D."/>
            <person name="Stevens L."/>
            <person name="Kumar S."/>
            <person name="Horikawa D."/>
            <person name="Ishino K."/>
            <person name="Komine S."/>
            <person name="Tomita M."/>
            <person name="Blaxter M."/>
            <person name="Arakawa K."/>
        </authorList>
    </citation>
    <scope>NUCLEOTIDE SEQUENCE [LARGE SCALE GENOMIC DNA]</scope>
    <source>
        <strain evidence="14">Z151</strain>
    </source>
</reference>
<organism evidence="13 14">
    <name type="scientific">Hypsibius exemplaris</name>
    <name type="common">Freshwater tardigrade</name>
    <dbReference type="NCBI Taxonomy" id="2072580"/>
    <lineage>
        <taxon>Eukaryota</taxon>
        <taxon>Metazoa</taxon>
        <taxon>Ecdysozoa</taxon>
        <taxon>Tardigrada</taxon>
        <taxon>Eutardigrada</taxon>
        <taxon>Parachela</taxon>
        <taxon>Hypsibioidea</taxon>
        <taxon>Hypsibiidae</taxon>
        <taxon>Hypsibius</taxon>
    </lineage>
</organism>
<evidence type="ECO:0000256" key="1">
    <source>
        <dbReference type="ARBA" id="ARBA00005153"/>
    </source>
</evidence>
<dbReference type="PRINTS" id="PR00097">
    <property type="entry name" value="ANTSNTHASEII"/>
</dbReference>